<proteinExistence type="predicted"/>
<reference evidence="1 2" key="1">
    <citation type="submission" date="2015-07" db="EMBL/GenBank/DDBJ databases">
        <title>Emmonsia species relationships and genome sequence.</title>
        <authorList>
            <consortium name="The Broad Institute Genomics Platform"/>
            <person name="Cuomo C.A."/>
            <person name="Munoz J.F."/>
            <person name="Imamovic A."/>
            <person name="Priest M.E."/>
            <person name="Young S."/>
            <person name="Clay O.K."/>
            <person name="McEwen J.G."/>
        </authorList>
    </citation>
    <scope>NUCLEOTIDE SEQUENCE [LARGE SCALE GENOMIC DNA]</scope>
    <source>
        <strain evidence="1 2">UAMH 9510</strain>
    </source>
</reference>
<dbReference type="EMBL" id="LGRN01000100">
    <property type="protein sequence ID" value="OJD16605.1"/>
    <property type="molecule type" value="Genomic_DNA"/>
</dbReference>
<organism evidence="1 2">
    <name type="scientific">Emergomyces pasteurianus Ep9510</name>
    <dbReference type="NCBI Taxonomy" id="1447872"/>
    <lineage>
        <taxon>Eukaryota</taxon>
        <taxon>Fungi</taxon>
        <taxon>Dikarya</taxon>
        <taxon>Ascomycota</taxon>
        <taxon>Pezizomycotina</taxon>
        <taxon>Eurotiomycetes</taxon>
        <taxon>Eurotiomycetidae</taxon>
        <taxon>Onygenales</taxon>
        <taxon>Ajellomycetaceae</taxon>
        <taxon>Emergomyces</taxon>
    </lineage>
</organism>
<accession>A0A1J9QN02</accession>
<gene>
    <name evidence="1" type="ORF">AJ78_03245</name>
</gene>
<dbReference type="OrthoDB" id="3527137at2759"/>
<dbReference type="STRING" id="1447872.A0A1J9QN02"/>
<name>A0A1J9QN02_9EURO</name>
<dbReference type="AlphaFoldDB" id="A0A1J9QN02"/>
<evidence type="ECO:0000313" key="2">
    <source>
        <dbReference type="Proteomes" id="UP000182235"/>
    </source>
</evidence>
<keyword evidence="2" id="KW-1185">Reference proteome</keyword>
<comment type="caution">
    <text evidence="1">The sequence shown here is derived from an EMBL/GenBank/DDBJ whole genome shotgun (WGS) entry which is preliminary data.</text>
</comment>
<dbReference type="Proteomes" id="UP000182235">
    <property type="component" value="Unassembled WGS sequence"/>
</dbReference>
<protein>
    <submittedName>
        <fullName evidence="1">Uncharacterized protein</fullName>
    </submittedName>
</protein>
<sequence>MAPGDGSDGLTGMLIIESKAYSVTSNATKSLSFMTLGQPTVKAITALEIAGIIGAGSKDQAWNSLSRYWLHPAGSGSDARVVEKGAFL</sequence>
<evidence type="ECO:0000313" key="1">
    <source>
        <dbReference type="EMBL" id="OJD16605.1"/>
    </source>
</evidence>